<accession>A0A1N6BD25</accession>
<dbReference type="Proteomes" id="UP000185124">
    <property type="component" value="Unassembled WGS sequence"/>
</dbReference>
<evidence type="ECO:0000313" key="2">
    <source>
        <dbReference type="EMBL" id="SIN43964.1"/>
    </source>
</evidence>
<name>A0A1N6BD25_9ACTN</name>
<feature type="transmembrane region" description="Helical" evidence="1">
    <location>
        <begin position="174"/>
        <end position="193"/>
    </location>
</feature>
<evidence type="ECO:0008006" key="4">
    <source>
        <dbReference type="Google" id="ProtNLM"/>
    </source>
</evidence>
<evidence type="ECO:0000313" key="3">
    <source>
        <dbReference type="Proteomes" id="UP000185124"/>
    </source>
</evidence>
<gene>
    <name evidence="2" type="ORF">SAMN04489832_7146</name>
</gene>
<evidence type="ECO:0000256" key="1">
    <source>
        <dbReference type="SAM" id="Phobius"/>
    </source>
</evidence>
<dbReference type="RefSeq" id="WP_143728609.1">
    <property type="nucleotide sequence ID" value="NZ_FSQT01000002.1"/>
</dbReference>
<keyword evidence="1" id="KW-1133">Transmembrane helix</keyword>
<dbReference type="STRING" id="709881.SAMN04489832_7146"/>
<dbReference type="OrthoDB" id="3289418at2"/>
<dbReference type="EMBL" id="FSQT01000002">
    <property type="protein sequence ID" value="SIN43964.1"/>
    <property type="molecule type" value="Genomic_DNA"/>
</dbReference>
<organism evidence="2 3">
    <name type="scientific">Micromonospora cremea</name>
    <dbReference type="NCBI Taxonomy" id="709881"/>
    <lineage>
        <taxon>Bacteria</taxon>
        <taxon>Bacillati</taxon>
        <taxon>Actinomycetota</taxon>
        <taxon>Actinomycetes</taxon>
        <taxon>Micromonosporales</taxon>
        <taxon>Micromonosporaceae</taxon>
        <taxon>Micromonospora</taxon>
    </lineage>
</organism>
<keyword evidence="3" id="KW-1185">Reference proteome</keyword>
<reference evidence="3" key="1">
    <citation type="submission" date="2016-12" db="EMBL/GenBank/DDBJ databases">
        <authorList>
            <person name="Varghese N."/>
            <person name="Submissions S."/>
        </authorList>
    </citation>
    <scope>NUCLEOTIDE SEQUENCE [LARGE SCALE GENOMIC DNA]</scope>
    <source>
        <strain evidence="3">DSM 45599</strain>
    </source>
</reference>
<keyword evidence="1" id="KW-0812">Transmembrane</keyword>
<sequence>MSDVLATLRRRWYLAATGLVVTALAGLGAPQVTPRYLASEVVVMQPPVSPYAPNPMTGLYPSISITGAAVAERLSTPDAKARLRTAGVTGPYAFQPRNTGTNQEPRYVIGSMTMTTIASDEESGLRALAVLRDAFEQELKSLQDRWKVARQLRITTAVLVPPSATLQPHSPSRALVGAGLLGVIATLAVTLWTDEFFRRRGTRRSVNVTR</sequence>
<proteinExistence type="predicted"/>
<keyword evidence="1" id="KW-0472">Membrane</keyword>
<dbReference type="AlphaFoldDB" id="A0A1N6BD25"/>
<protein>
    <recommendedName>
        <fullName evidence="4">Capsular polysaccharide biosynthesis protein</fullName>
    </recommendedName>
</protein>